<dbReference type="AlphaFoldDB" id="A0A5B0LWB3"/>
<gene>
    <name evidence="1" type="ORF">PGTUg99_036747</name>
</gene>
<accession>A0A5B0LWB3</accession>
<dbReference type="EMBL" id="VDEP01000505">
    <property type="protein sequence ID" value="KAA1068731.1"/>
    <property type="molecule type" value="Genomic_DNA"/>
</dbReference>
<reference evidence="1 2" key="1">
    <citation type="submission" date="2019-05" db="EMBL/GenBank/DDBJ databases">
        <title>Emergence of the Ug99 lineage of the wheat stem rust pathogen through somatic hybridization.</title>
        <authorList>
            <person name="Li F."/>
            <person name="Upadhyaya N.M."/>
            <person name="Sperschneider J."/>
            <person name="Matny O."/>
            <person name="Nguyen-Phuc H."/>
            <person name="Mago R."/>
            <person name="Raley C."/>
            <person name="Miller M.E."/>
            <person name="Silverstein K.A.T."/>
            <person name="Henningsen E."/>
            <person name="Hirsch C.D."/>
            <person name="Visser B."/>
            <person name="Pretorius Z.A."/>
            <person name="Steffenson B.J."/>
            <person name="Schwessinger B."/>
            <person name="Dodds P.N."/>
            <person name="Figueroa M."/>
        </authorList>
    </citation>
    <scope>NUCLEOTIDE SEQUENCE [LARGE SCALE GENOMIC DNA]</scope>
    <source>
        <strain evidence="1 2">Ug99</strain>
    </source>
</reference>
<protein>
    <submittedName>
        <fullName evidence="1">Uncharacterized protein</fullName>
    </submittedName>
</protein>
<sequence length="119" mass="13070">MPALRKKNYHDEAQSLKVEHLWNASLVTLSNCFVGTTPLPGSQAEASDETFTVITWNTMPKPYQIQVLAATVLSDPDRSRSGLCAGLHSCIYVLSAAPLFGHNPTEWLLSPFTRPAVDE</sequence>
<dbReference type="Proteomes" id="UP000325313">
    <property type="component" value="Unassembled WGS sequence"/>
</dbReference>
<evidence type="ECO:0000313" key="2">
    <source>
        <dbReference type="Proteomes" id="UP000325313"/>
    </source>
</evidence>
<organism evidence="1 2">
    <name type="scientific">Puccinia graminis f. sp. tritici</name>
    <dbReference type="NCBI Taxonomy" id="56615"/>
    <lineage>
        <taxon>Eukaryota</taxon>
        <taxon>Fungi</taxon>
        <taxon>Dikarya</taxon>
        <taxon>Basidiomycota</taxon>
        <taxon>Pucciniomycotina</taxon>
        <taxon>Pucciniomycetes</taxon>
        <taxon>Pucciniales</taxon>
        <taxon>Pucciniaceae</taxon>
        <taxon>Puccinia</taxon>
    </lineage>
</organism>
<name>A0A5B0LWB3_PUCGR</name>
<evidence type="ECO:0000313" key="1">
    <source>
        <dbReference type="EMBL" id="KAA1068731.1"/>
    </source>
</evidence>
<comment type="caution">
    <text evidence="1">The sequence shown here is derived from an EMBL/GenBank/DDBJ whole genome shotgun (WGS) entry which is preliminary data.</text>
</comment>
<proteinExistence type="predicted"/>